<organism evidence="1 2">
    <name type="scientific">Globodera rostochiensis</name>
    <name type="common">Golden nematode worm</name>
    <name type="synonym">Heterodera rostochiensis</name>
    <dbReference type="NCBI Taxonomy" id="31243"/>
    <lineage>
        <taxon>Eukaryota</taxon>
        <taxon>Metazoa</taxon>
        <taxon>Ecdysozoa</taxon>
        <taxon>Nematoda</taxon>
        <taxon>Chromadorea</taxon>
        <taxon>Rhabditida</taxon>
        <taxon>Tylenchina</taxon>
        <taxon>Tylenchomorpha</taxon>
        <taxon>Tylenchoidea</taxon>
        <taxon>Heteroderidae</taxon>
        <taxon>Heteroderinae</taxon>
        <taxon>Globodera</taxon>
    </lineage>
</organism>
<name>A0A914I3Q9_GLORO</name>
<accession>A0A914I3Q9</accession>
<proteinExistence type="predicted"/>
<protein>
    <submittedName>
        <fullName evidence="2">Uncharacterized protein</fullName>
    </submittedName>
</protein>
<sequence>MAGELVATGGTSKLGGQFRLGKRERPLSDCAGISRRVVFRHKLQNFGAIRKGLYKGSAFGGIYEIFCWNGISHSGTDRLWMSGGCAMLRIMVGRRFRSKIGMNGEGLFAECAKVAFESSLRFGGFFHEFINETAKSRAIQSPKLMTDCSKMSFQWDGTSNFGLAPFFQSDQMARNCARKSLQFCYKSNSLSPKSVTESLRFSRDFGSMEMDF</sequence>
<evidence type="ECO:0000313" key="1">
    <source>
        <dbReference type="Proteomes" id="UP000887572"/>
    </source>
</evidence>
<dbReference type="Proteomes" id="UP000887572">
    <property type="component" value="Unplaced"/>
</dbReference>
<keyword evidence="1" id="KW-1185">Reference proteome</keyword>
<reference evidence="2" key="1">
    <citation type="submission" date="2022-11" db="UniProtKB">
        <authorList>
            <consortium name="WormBaseParasite"/>
        </authorList>
    </citation>
    <scope>IDENTIFICATION</scope>
</reference>
<evidence type="ECO:0000313" key="2">
    <source>
        <dbReference type="WBParaSite" id="Gr19_v10_g6543.t2"/>
    </source>
</evidence>
<dbReference type="WBParaSite" id="Gr19_v10_g6543.t2">
    <property type="protein sequence ID" value="Gr19_v10_g6543.t2"/>
    <property type="gene ID" value="Gr19_v10_g6543"/>
</dbReference>
<dbReference type="AlphaFoldDB" id="A0A914I3Q9"/>